<dbReference type="EMBL" id="BKCJ010217317">
    <property type="protein sequence ID" value="GEY86696.1"/>
    <property type="molecule type" value="Genomic_DNA"/>
</dbReference>
<comment type="caution">
    <text evidence="1">The sequence shown here is derived from an EMBL/GenBank/DDBJ whole genome shotgun (WGS) entry which is preliminary data.</text>
</comment>
<reference evidence="1" key="1">
    <citation type="journal article" date="2019" name="Sci. Rep.">
        <title>Draft genome of Tanacetum cinerariifolium, the natural source of mosquito coil.</title>
        <authorList>
            <person name="Yamashiro T."/>
            <person name="Shiraishi A."/>
            <person name="Satake H."/>
            <person name="Nakayama K."/>
        </authorList>
    </citation>
    <scope>NUCLEOTIDE SEQUENCE</scope>
</reference>
<dbReference type="AlphaFoldDB" id="A0A699HYJ1"/>
<organism evidence="1">
    <name type="scientific">Tanacetum cinerariifolium</name>
    <name type="common">Dalmatian daisy</name>
    <name type="synonym">Chrysanthemum cinerariifolium</name>
    <dbReference type="NCBI Taxonomy" id="118510"/>
    <lineage>
        <taxon>Eukaryota</taxon>
        <taxon>Viridiplantae</taxon>
        <taxon>Streptophyta</taxon>
        <taxon>Embryophyta</taxon>
        <taxon>Tracheophyta</taxon>
        <taxon>Spermatophyta</taxon>
        <taxon>Magnoliopsida</taxon>
        <taxon>eudicotyledons</taxon>
        <taxon>Gunneridae</taxon>
        <taxon>Pentapetalae</taxon>
        <taxon>asterids</taxon>
        <taxon>campanulids</taxon>
        <taxon>Asterales</taxon>
        <taxon>Asteraceae</taxon>
        <taxon>Asteroideae</taxon>
        <taxon>Anthemideae</taxon>
        <taxon>Anthemidinae</taxon>
        <taxon>Tanacetum</taxon>
    </lineage>
</organism>
<evidence type="ECO:0000313" key="1">
    <source>
        <dbReference type="EMBL" id="GEY86696.1"/>
    </source>
</evidence>
<proteinExistence type="predicted"/>
<feature type="non-terminal residue" evidence="1">
    <location>
        <position position="1"/>
    </location>
</feature>
<accession>A0A699HYJ1</accession>
<gene>
    <name evidence="1" type="ORF">Tci_458670</name>
</gene>
<name>A0A699HYJ1_TANCI</name>
<protein>
    <submittedName>
        <fullName evidence="1">Uncharacterized protein</fullName>
    </submittedName>
</protein>
<sequence length="324" mass="37294">GKDYGRKSVPVENSTENALIAQDGFRGYDWSYQTEEEHPINYALMELTSLRSSSSLDSRKLEKVEKERDDLKLTLEKYQNLSKFLNTLLKSQVSDKVKTGLGYKAASPAVEDSVNSSKMIENQENVKSRSDKGYHAVPLPYTGNYIPPKPDLMFIDEQVESEFVDVVSNVSTSVVKIVESEVEFVDVKNKGVYNTVETKSVRKNNFSPPIIEDWNSDYQSEVEFEPKVKEDRLKLKELMELSTKLSDRVLDLEKIKTAQAKEIADLKKRVKKLERNRRSRTPGMNLFKIGTSRRRSLDYELAARLRAEEQRRKLLTKAQKRNQI</sequence>